<dbReference type="NCBIfam" id="TIGR00099">
    <property type="entry name" value="Cof-subfamily"/>
    <property type="match status" value="1"/>
</dbReference>
<dbReference type="SUPFAM" id="SSF56784">
    <property type="entry name" value="HAD-like"/>
    <property type="match status" value="1"/>
</dbReference>
<sequence>MVCNMICLDIDGTILNSRHEITSHTRTVIRAASKKGIPVVLISARMPKAMVFLKDELGLKDPIACYGGGLILSGDGTVIESKTLETPLVREVSRLADSMGIHVSYYRNDEWCVDEMDEWARQEGLITHYMATVCDTEAMMDRWKADGTGPHKLLLMAEADRILAFMKRFEREGQPQMEVYRSKDTYLEVMPAGVGKKETVERLCRLYGISKEQVLAAGDNDNDISMIQYAGMGVAMGNAWEEVKKYADFVTLSNDKDGVAYAIEKYVFD</sequence>
<reference evidence="1 2" key="1">
    <citation type="submission" date="2020-08" db="EMBL/GenBank/DDBJ databases">
        <title>Genome public.</title>
        <authorList>
            <person name="Liu C."/>
            <person name="Sun Q."/>
        </authorList>
    </citation>
    <scope>NUCLEOTIDE SEQUENCE [LARGE SCALE GENOMIC DNA]</scope>
    <source>
        <strain evidence="1 2">NSJ-66</strain>
    </source>
</reference>
<dbReference type="SFLD" id="SFLDG01144">
    <property type="entry name" value="C2.B.4:_PGP_Like"/>
    <property type="match status" value="1"/>
</dbReference>
<name>A0ABR7HC22_9FIRM</name>
<dbReference type="InterPro" id="IPR000150">
    <property type="entry name" value="Cof"/>
</dbReference>
<proteinExistence type="predicted"/>
<dbReference type="InterPro" id="IPR006379">
    <property type="entry name" value="HAD-SF_hydro_IIB"/>
</dbReference>
<comment type="caution">
    <text evidence="1">The sequence shown here is derived from an EMBL/GenBank/DDBJ whole genome shotgun (WGS) entry which is preliminary data.</text>
</comment>
<dbReference type="Proteomes" id="UP000634672">
    <property type="component" value="Unassembled WGS sequence"/>
</dbReference>
<protein>
    <submittedName>
        <fullName evidence="1">HAD family phosphatase</fullName>
    </submittedName>
</protein>
<dbReference type="NCBIfam" id="TIGR01484">
    <property type="entry name" value="HAD-SF-IIB"/>
    <property type="match status" value="1"/>
</dbReference>
<evidence type="ECO:0000313" key="2">
    <source>
        <dbReference type="Proteomes" id="UP000634672"/>
    </source>
</evidence>
<dbReference type="CDD" id="cd07516">
    <property type="entry name" value="HAD_Pase"/>
    <property type="match status" value="1"/>
</dbReference>
<dbReference type="RefSeq" id="WP_187023460.1">
    <property type="nucleotide sequence ID" value="NZ_JACOPB010000013.1"/>
</dbReference>
<dbReference type="InterPro" id="IPR036412">
    <property type="entry name" value="HAD-like_sf"/>
</dbReference>
<evidence type="ECO:0000313" key="1">
    <source>
        <dbReference type="EMBL" id="MBC5710712.1"/>
    </source>
</evidence>
<keyword evidence="2" id="KW-1185">Reference proteome</keyword>
<accession>A0ABR7HC22</accession>
<dbReference type="Gene3D" id="3.40.50.1000">
    <property type="entry name" value="HAD superfamily/HAD-like"/>
    <property type="match status" value="1"/>
</dbReference>
<dbReference type="Pfam" id="PF08282">
    <property type="entry name" value="Hydrolase_3"/>
    <property type="match status" value="1"/>
</dbReference>
<dbReference type="InterPro" id="IPR023214">
    <property type="entry name" value="HAD_sf"/>
</dbReference>
<dbReference type="PANTHER" id="PTHR10000:SF8">
    <property type="entry name" value="HAD SUPERFAMILY HYDROLASE-LIKE, TYPE 3"/>
    <property type="match status" value="1"/>
</dbReference>
<dbReference type="PANTHER" id="PTHR10000">
    <property type="entry name" value="PHOSPHOSERINE PHOSPHATASE"/>
    <property type="match status" value="1"/>
</dbReference>
<dbReference type="EMBL" id="JACOPB010000013">
    <property type="protein sequence ID" value="MBC5710712.1"/>
    <property type="molecule type" value="Genomic_DNA"/>
</dbReference>
<gene>
    <name evidence="1" type="ORF">H8S75_22500</name>
</gene>
<organism evidence="1 2">
    <name type="scientific">Hungatella hominis</name>
    <dbReference type="NCBI Taxonomy" id="2763050"/>
    <lineage>
        <taxon>Bacteria</taxon>
        <taxon>Bacillati</taxon>
        <taxon>Bacillota</taxon>
        <taxon>Clostridia</taxon>
        <taxon>Lachnospirales</taxon>
        <taxon>Lachnospiraceae</taxon>
        <taxon>Hungatella</taxon>
    </lineage>
</organism>
<dbReference type="SFLD" id="SFLDG01140">
    <property type="entry name" value="C2.B:_Phosphomannomutase_and_P"/>
    <property type="match status" value="1"/>
</dbReference>
<dbReference type="SFLD" id="SFLDS00003">
    <property type="entry name" value="Haloacid_Dehalogenase"/>
    <property type="match status" value="1"/>
</dbReference>
<dbReference type="Gene3D" id="3.30.1240.10">
    <property type="match status" value="1"/>
</dbReference>